<evidence type="ECO:0000313" key="2">
    <source>
        <dbReference type="Proteomes" id="UP000092634"/>
    </source>
</evidence>
<evidence type="ECO:0008006" key="3">
    <source>
        <dbReference type="Google" id="ProtNLM"/>
    </source>
</evidence>
<reference evidence="1 2" key="1">
    <citation type="submission" date="2016-10" db="EMBL/GenBank/DDBJ databases">
        <title>Updated version of Genome Assembly of Janthinobacterium lividum ERGS5:01.</title>
        <authorList>
            <person name="Kumar R."/>
            <person name="Acharya V."/>
            <person name="Singh D."/>
        </authorList>
    </citation>
    <scope>NUCLEOTIDE SEQUENCE [LARGE SCALE GENOMIC DNA]</scope>
    <source>
        <strain evidence="1 2">ERGS5:01</strain>
    </source>
</reference>
<sequence>MKIKKSYLAMIRAFPGGWDAICGALGMSRNGLENRVYERKGQGVTVDTALQLQAFSGTTLFAEAVAASSGGTFVKLPTDLVDSNELLGKKFREVSIQFGSYASRFDEAIAGDDEIDARERADLQAIGDSVHKAMSELLALTFRVYCAPDSDGSNA</sequence>
<accession>A0A1E8PTK8</accession>
<comment type="caution">
    <text evidence="1">The sequence shown here is derived from an EMBL/GenBank/DDBJ whole genome shotgun (WGS) entry which is preliminary data.</text>
</comment>
<dbReference type="InterPro" id="IPR009679">
    <property type="entry name" value="Phage_186_CII-like"/>
</dbReference>
<dbReference type="GO" id="GO:0003677">
    <property type="term" value="F:DNA binding"/>
    <property type="evidence" value="ECO:0007669"/>
    <property type="project" value="InterPro"/>
</dbReference>
<organism evidence="1 2">
    <name type="scientific">Janthinobacterium lividum</name>
    <dbReference type="NCBI Taxonomy" id="29581"/>
    <lineage>
        <taxon>Bacteria</taxon>
        <taxon>Pseudomonadati</taxon>
        <taxon>Pseudomonadota</taxon>
        <taxon>Betaproteobacteria</taxon>
        <taxon>Burkholderiales</taxon>
        <taxon>Oxalobacteraceae</taxon>
        <taxon>Janthinobacterium</taxon>
    </lineage>
</organism>
<evidence type="ECO:0000313" key="1">
    <source>
        <dbReference type="EMBL" id="OFJ49585.1"/>
    </source>
</evidence>
<dbReference type="EMBL" id="MAQB02000001">
    <property type="protein sequence ID" value="OFJ49585.1"/>
    <property type="molecule type" value="Genomic_DNA"/>
</dbReference>
<proteinExistence type="predicted"/>
<dbReference type="NCBIfam" id="NF041471">
    <property type="entry name" value="phage_reg_YmfL"/>
    <property type="match status" value="1"/>
</dbReference>
<protein>
    <recommendedName>
        <fullName evidence="3">DNA-binding protein</fullName>
    </recommendedName>
</protein>
<dbReference type="AlphaFoldDB" id="A0A1E8PTK8"/>
<gene>
    <name evidence="1" type="ORF">BA896_012630</name>
</gene>
<dbReference type="InterPro" id="IPR048188">
    <property type="entry name" value="YmfL-like"/>
</dbReference>
<dbReference type="Pfam" id="PF06892">
    <property type="entry name" value="Phage_CP76"/>
    <property type="match status" value="1"/>
</dbReference>
<dbReference type="Proteomes" id="UP000092634">
    <property type="component" value="Unassembled WGS sequence"/>
</dbReference>
<name>A0A1E8PTK8_9BURK</name>